<gene>
    <name evidence="2" type="primary">Cnig_chr_IV.g16131</name>
    <name evidence="2" type="ORF">B9Z55_016131</name>
</gene>
<sequence length="804" mass="89469">MLLQNDSAAGRPGNIIYFQEYHGESRVFYECNVTTFRPAIEQYCPKELQDTIQFYEHGFSVDKTRLDIFQPGEDLYTNIRNFKSLPGSHNYFGVPLTEPHDNSRIQFQNRYGDDFVYWQFNLGWIQSITANSSDPEDCEKKKFVNLKERYLESIQRVDEVGLTNIPRSNQELLEFLMRLLPKPTDNTDLSQLEELCNNTWLKVFQATDGVSKIKKYLRSVIINLHGTNSLFSNMPAFQSGLQYKKIIGIFEYGKFKFGFRYEVLMAMGNREEFSACMDSIKRIGPQCRRRTAVVRHRHGTLQIEKDPKHTSEELGPRAGQRVQFDPKVDIIGCENVTEESNLTLEIIDEDIQVYVSRPNTSEPTSSASRKSISKRREELTQVTSSGPSSTPIIATSMTTATQQTNSTTTTSTADTIYRSTEFPSYQLSRLQCHRQHMSQFPSRMVRQNIPIASKRLISHTNSTASGMIGTQQNETSTDGINSRRAPSIIPTFTRSNASVTRSFEPNGQMMVETIDEDIQIFVARPNISETTSSTSATVREELTQVMSTAGNNETSTVGNNPRRGTSRIPVPIRSNALVPRASRTTTSQIPAALTTRPESRVTRPSSSELNQQMITPAAALSGSNASVPTSASSSSSGITAATSQHLPTHRTGRATLSISPDGQTTSSTSGPSNQTGGAMWFCVLCNTFLGGANQFGIGSRKAHLRIIHNLSNYSTCVCHQWTFESVLQKDLHNACYTPPSQIEGTDYSPIVYLKSIYRAGESGTANRADKRPSDNANAVGPHPKRVCPQPSTSNHTAQPTLQTL</sequence>
<feature type="region of interest" description="Disordered" evidence="1">
    <location>
        <begin position="465"/>
        <end position="485"/>
    </location>
</feature>
<accession>A0A2G5UDB6</accession>
<reference evidence="3" key="1">
    <citation type="submission" date="2017-10" db="EMBL/GenBank/DDBJ databases">
        <title>Rapid genome shrinkage in a self-fertile nematode reveals novel sperm competition proteins.</title>
        <authorList>
            <person name="Yin D."/>
            <person name="Schwarz E.M."/>
            <person name="Thomas C.G."/>
            <person name="Felde R.L."/>
            <person name="Korf I.F."/>
            <person name="Cutter A.D."/>
            <person name="Schartner C.M."/>
            <person name="Ralston E.J."/>
            <person name="Meyer B.J."/>
            <person name="Haag E.S."/>
        </authorList>
    </citation>
    <scope>NUCLEOTIDE SEQUENCE [LARGE SCALE GENOMIC DNA]</scope>
    <source>
        <strain evidence="3">JU1422</strain>
    </source>
</reference>
<organism evidence="2 3">
    <name type="scientific">Caenorhabditis nigoni</name>
    <dbReference type="NCBI Taxonomy" id="1611254"/>
    <lineage>
        <taxon>Eukaryota</taxon>
        <taxon>Metazoa</taxon>
        <taxon>Ecdysozoa</taxon>
        <taxon>Nematoda</taxon>
        <taxon>Chromadorea</taxon>
        <taxon>Rhabditida</taxon>
        <taxon>Rhabditina</taxon>
        <taxon>Rhabditomorpha</taxon>
        <taxon>Rhabditoidea</taxon>
        <taxon>Rhabditidae</taxon>
        <taxon>Peloderinae</taxon>
        <taxon>Caenorhabditis</taxon>
    </lineage>
</organism>
<evidence type="ECO:0000256" key="1">
    <source>
        <dbReference type="SAM" id="MobiDB-lite"/>
    </source>
</evidence>
<feature type="compositionally biased region" description="Polar residues" evidence="1">
    <location>
        <begin position="654"/>
        <end position="672"/>
    </location>
</feature>
<dbReference type="AlphaFoldDB" id="A0A2G5UDB6"/>
<feature type="compositionally biased region" description="Polar residues" evidence="1">
    <location>
        <begin position="380"/>
        <end position="393"/>
    </location>
</feature>
<dbReference type="Proteomes" id="UP000230233">
    <property type="component" value="Chromosome IV"/>
</dbReference>
<feature type="compositionally biased region" description="Polar residues" evidence="1">
    <location>
        <begin position="789"/>
        <end position="804"/>
    </location>
</feature>
<dbReference type="EMBL" id="PDUG01000004">
    <property type="protein sequence ID" value="PIC37538.1"/>
    <property type="molecule type" value="Genomic_DNA"/>
</dbReference>
<proteinExistence type="predicted"/>
<feature type="region of interest" description="Disordered" evidence="1">
    <location>
        <begin position="763"/>
        <end position="804"/>
    </location>
</feature>
<name>A0A2G5UDB6_9PELO</name>
<feature type="compositionally biased region" description="Polar residues" evidence="1">
    <location>
        <begin position="602"/>
        <end position="614"/>
    </location>
</feature>
<evidence type="ECO:0000313" key="3">
    <source>
        <dbReference type="Proteomes" id="UP000230233"/>
    </source>
</evidence>
<protein>
    <submittedName>
        <fullName evidence="2">Uncharacterized protein</fullName>
    </submittedName>
</protein>
<feature type="compositionally biased region" description="Low complexity" evidence="1">
    <location>
        <begin position="621"/>
        <end position="643"/>
    </location>
</feature>
<comment type="caution">
    <text evidence="2">The sequence shown here is derived from an EMBL/GenBank/DDBJ whole genome shotgun (WGS) entry which is preliminary data.</text>
</comment>
<feature type="compositionally biased region" description="Polar residues" evidence="1">
    <location>
        <begin position="465"/>
        <end position="480"/>
    </location>
</feature>
<feature type="compositionally biased region" description="Low complexity" evidence="1">
    <location>
        <begin position="394"/>
        <end position="412"/>
    </location>
</feature>
<feature type="region of interest" description="Disordered" evidence="1">
    <location>
        <begin position="357"/>
        <end position="412"/>
    </location>
</feature>
<evidence type="ECO:0000313" key="2">
    <source>
        <dbReference type="EMBL" id="PIC37538.1"/>
    </source>
</evidence>
<feature type="region of interest" description="Disordered" evidence="1">
    <location>
        <begin position="579"/>
        <end position="672"/>
    </location>
</feature>
<keyword evidence="3" id="KW-1185">Reference proteome</keyword>